<dbReference type="InterPro" id="IPR036291">
    <property type="entry name" value="NAD(P)-bd_dom_sf"/>
</dbReference>
<keyword evidence="5" id="KW-1185">Reference proteome</keyword>
<evidence type="ECO:0000256" key="2">
    <source>
        <dbReference type="ARBA" id="ARBA00023002"/>
    </source>
</evidence>
<evidence type="ECO:0000256" key="1">
    <source>
        <dbReference type="ARBA" id="ARBA00006484"/>
    </source>
</evidence>
<dbReference type="PRINTS" id="PR00081">
    <property type="entry name" value="GDHRDH"/>
</dbReference>
<reference evidence="4" key="2">
    <citation type="submission" date="2023-01" db="EMBL/GenBank/DDBJ databases">
        <title>Draft genome sequence of Maritalea porphyrae strain NBRC 107169.</title>
        <authorList>
            <person name="Sun Q."/>
            <person name="Mori K."/>
        </authorList>
    </citation>
    <scope>NUCLEOTIDE SEQUENCE</scope>
    <source>
        <strain evidence="4">NBRC 107169</strain>
    </source>
</reference>
<keyword evidence="3" id="KW-0812">Transmembrane</keyword>
<gene>
    <name evidence="4" type="ORF">GCM10007879_05170</name>
</gene>
<reference evidence="4" key="1">
    <citation type="journal article" date="2014" name="Int. J. Syst. Evol. Microbiol.">
        <title>Complete genome of a new Firmicutes species belonging to the dominant human colonic microbiota ('Ruminococcus bicirculans') reveals two chromosomes and a selective capacity to utilize plant glucans.</title>
        <authorList>
            <consortium name="NISC Comparative Sequencing Program"/>
            <person name="Wegmann U."/>
            <person name="Louis P."/>
            <person name="Goesmann A."/>
            <person name="Henrissat B."/>
            <person name="Duncan S.H."/>
            <person name="Flint H.J."/>
        </authorList>
    </citation>
    <scope>NUCLEOTIDE SEQUENCE</scope>
    <source>
        <strain evidence="4">NBRC 107169</strain>
    </source>
</reference>
<dbReference type="RefSeq" id="WP_284361801.1">
    <property type="nucleotide sequence ID" value="NZ_BSNI01000001.1"/>
</dbReference>
<comment type="caution">
    <text evidence="4">The sequence shown here is derived from an EMBL/GenBank/DDBJ whole genome shotgun (WGS) entry which is preliminary data.</text>
</comment>
<dbReference type="CDD" id="cd05233">
    <property type="entry name" value="SDR_c"/>
    <property type="match status" value="1"/>
</dbReference>
<feature type="transmembrane region" description="Helical" evidence="3">
    <location>
        <begin position="223"/>
        <end position="240"/>
    </location>
</feature>
<comment type="similarity">
    <text evidence="1">Belongs to the short-chain dehydrogenases/reductases (SDR) family.</text>
</comment>
<dbReference type="SUPFAM" id="SSF51735">
    <property type="entry name" value="NAD(P)-binding Rossmann-fold domains"/>
    <property type="match status" value="1"/>
</dbReference>
<keyword evidence="3" id="KW-1133">Transmembrane helix</keyword>
<accession>A0ABQ5UNU9</accession>
<protein>
    <submittedName>
        <fullName evidence="4">Short-chain dehydrogenase</fullName>
    </submittedName>
</protein>
<dbReference type="Proteomes" id="UP001161405">
    <property type="component" value="Unassembled WGS sequence"/>
</dbReference>
<name>A0ABQ5UNU9_9HYPH</name>
<keyword evidence="3" id="KW-0472">Membrane</keyword>
<sequence>MTKKTILIVGATSDIANATAHQFAKAGYNIVLAARDTADLETNKSDIAVRYETEVTTQQLDILDTKQIEGFAKGLSPLPDIVVCAVGFMGDQVTNELELSSASTVMRTNFEGPSLLLSAFANLFEERGHGTLVGISSVAGNRGRATNYVYGSAKAGFTAFLSGLRNRLASKNVHVLTVLPGFVATRMTEGLDLPEKLTAQPEEVAQAIWRATERKRNVIFVRPIWRLIMLIICAIPEPIFKKLKI</sequence>
<dbReference type="PANTHER" id="PTHR44196">
    <property type="entry name" value="DEHYDROGENASE/REDUCTASE SDR FAMILY MEMBER 7B"/>
    <property type="match status" value="1"/>
</dbReference>
<evidence type="ECO:0000256" key="3">
    <source>
        <dbReference type="SAM" id="Phobius"/>
    </source>
</evidence>
<organism evidence="4 5">
    <name type="scientific">Maritalea porphyrae</name>
    <dbReference type="NCBI Taxonomy" id="880732"/>
    <lineage>
        <taxon>Bacteria</taxon>
        <taxon>Pseudomonadati</taxon>
        <taxon>Pseudomonadota</taxon>
        <taxon>Alphaproteobacteria</taxon>
        <taxon>Hyphomicrobiales</taxon>
        <taxon>Devosiaceae</taxon>
        <taxon>Maritalea</taxon>
    </lineage>
</organism>
<keyword evidence="2" id="KW-0560">Oxidoreductase</keyword>
<dbReference type="NCBIfam" id="NF005489">
    <property type="entry name" value="PRK07102.1"/>
    <property type="match status" value="1"/>
</dbReference>
<dbReference type="PANTHER" id="PTHR44196:SF3">
    <property type="entry name" value="SHORT CHAIN DEHYDROGENASE FAMILY PROTEIN"/>
    <property type="match status" value="1"/>
</dbReference>
<evidence type="ECO:0000313" key="5">
    <source>
        <dbReference type="Proteomes" id="UP001161405"/>
    </source>
</evidence>
<dbReference type="Gene3D" id="3.40.50.720">
    <property type="entry name" value="NAD(P)-binding Rossmann-like Domain"/>
    <property type="match status" value="1"/>
</dbReference>
<dbReference type="Pfam" id="PF00106">
    <property type="entry name" value="adh_short"/>
    <property type="match status" value="1"/>
</dbReference>
<proteinExistence type="inferred from homology"/>
<evidence type="ECO:0000313" key="4">
    <source>
        <dbReference type="EMBL" id="GLQ16268.1"/>
    </source>
</evidence>
<dbReference type="EMBL" id="BSNI01000001">
    <property type="protein sequence ID" value="GLQ16268.1"/>
    <property type="molecule type" value="Genomic_DNA"/>
</dbReference>
<dbReference type="InterPro" id="IPR002347">
    <property type="entry name" value="SDR_fam"/>
</dbReference>